<feature type="compositionally biased region" description="Polar residues" evidence="1">
    <location>
        <begin position="1"/>
        <end position="12"/>
    </location>
</feature>
<dbReference type="EMBL" id="ML121531">
    <property type="protein sequence ID" value="RPB27703.1"/>
    <property type="molecule type" value="Genomic_DNA"/>
</dbReference>
<protein>
    <submittedName>
        <fullName evidence="2">Uncharacterized protein</fullName>
    </submittedName>
</protein>
<evidence type="ECO:0000313" key="2">
    <source>
        <dbReference type="EMBL" id="RPB27703.1"/>
    </source>
</evidence>
<reference evidence="2 3" key="1">
    <citation type="journal article" date="2018" name="Nat. Ecol. Evol.">
        <title>Pezizomycetes genomes reveal the molecular basis of ectomycorrhizal truffle lifestyle.</title>
        <authorList>
            <person name="Murat C."/>
            <person name="Payen T."/>
            <person name="Noel B."/>
            <person name="Kuo A."/>
            <person name="Morin E."/>
            <person name="Chen J."/>
            <person name="Kohler A."/>
            <person name="Krizsan K."/>
            <person name="Balestrini R."/>
            <person name="Da Silva C."/>
            <person name="Montanini B."/>
            <person name="Hainaut M."/>
            <person name="Levati E."/>
            <person name="Barry K.W."/>
            <person name="Belfiori B."/>
            <person name="Cichocki N."/>
            <person name="Clum A."/>
            <person name="Dockter R.B."/>
            <person name="Fauchery L."/>
            <person name="Guy J."/>
            <person name="Iotti M."/>
            <person name="Le Tacon F."/>
            <person name="Lindquist E.A."/>
            <person name="Lipzen A."/>
            <person name="Malagnac F."/>
            <person name="Mello A."/>
            <person name="Molinier V."/>
            <person name="Miyauchi S."/>
            <person name="Poulain J."/>
            <person name="Riccioni C."/>
            <person name="Rubini A."/>
            <person name="Sitrit Y."/>
            <person name="Splivallo R."/>
            <person name="Traeger S."/>
            <person name="Wang M."/>
            <person name="Zifcakova L."/>
            <person name="Wipf D."/>
            <person name="Zambonelli A."/>
            <person name="Paolocci F."/>
            <person name="Nowrousian M."/>
            <person name="Ottonello S."/>
            <person name="Baldrian P."/>
            <person name="Spatafora J.W."/>
            <person name="Henrissat B."/>
            <person name="Nagy L.G."/>
            <person name="Aury J.M."/>
            <person name="Wincker P."/>
            <person name="Grigoriev I.V."/>
            <person name="Bonfante P."/>
            <person name="Martin F.M."/>
        </authorList>
    </citation>
    <scope>NUCLEOTIDE SEQUENCE [LARGE SCALE GENOMIC DNA]</scope>
    <source>
        <strain evidence="2 3">ATCC MYA-4762</strain>
    </source>
</reference>
<dbReference type="AlphaFoldDB" id="A0A3N4LXT9"/>
<dbReference type="InParanoid" id="A0A3N4LXT9"/>
<keyword evidence="3" id="KW-1185">Reference proteome</keyword>
<evidence type="ECO:0000313" key="3">
    <source>
        <dbReference type="Proteomes" id="UP000267821"/>
    </source>
</evidence>
<evidence type="ECO:0000256" key="1">
    <source>
        <dbReference type="SAM" id="MobiDB-lite"/>
    </source>
</evidence>
<organism evidence="2 3">
    <name type="scientific">Terfezia boudieri ATCC MYA-4762</name>
    <dbReference type="NCBI Taxonomy" id="1051890"/>
    <lineage>
        <taxon>Eukaryota</taxon>
        <taxon>Fungi</taxon>
        <taxon>Dikarya</taxon>
        <taxon>Ascomycota</taxon>
        <taxon>Pezizomycotina</taxon>
        <taxon>Pezizomycetes</taxon>
        <taxon>Pezizales</taxon>
        <taxon>Pezizaceae</taxon>
        <taxon>Terfezia</taxon>
    </lineage>
</organism>
<gene>
    <name evidence="2" type="ORF">L211DRAFT_566889</name>
</gene>
<sequence>MDRTSSKSTLNALQPPPPLHSEDLGTGPSDPPSLQTITHLALLLHAAKAEYTYWRARVRHLSILLTEHKSAFLTSQSLSEAEAWELQLQADAEAQLLQDLDREAEMEVEAQLLGEAEERMEREAERQLLVEAGVVRRGGVWRGLG</sequence>
<name>A0A3N4LXT9_9PEZI</name>
<feature type="region of interest" description="Disordered" evidence="1">
    <location>
        <begin position="1"/>
        <end position="32"/>
    </location>
</feature>
<dbReference type="Proteomes" id="UP000267821">
    <property type="component" value="Unassembled WGS sequence"/>
</dbReference>
<proteinExistence type="predicted"/>
<accession>A0A3N4LXT9</accession>